<keyword evidence="1" id="KW-0521">NADP</keyword>
<evidence type="ECO:0000259" key="3">
    <source>
        <dbReference type="Pfam" id="PF05368"/>
    </source>
</evidence>
<accession>A0ABP8LJT6</accession>
<dbReference type="PANTHER" id="PTHR47706">
    <property type="entry name" value="NMRA-LIKE FAMILY PROTEIN"/>
    <property type="match status" value="1"/>
</dbReference>
<feature type="domain" description="NmrA-like" evidence="3">
    <location>
        <begin position="12"/>
        <end position="238"/>
    </location>
</feature>
<evidence type="ECO:0000256" key="1">
    <source>
        <dbReference type="ARBA" id="ARBA00022857"/>
    </source>
</evidence>
<dbReference type="Gene3D" id="3.40.50.720">
    <property type="entry name" value="NAD(P)-binding Rossmann-like Domain"/>
    <property type="match status" value="1"/>
</dbReference>
<dbReference type="InterPro" id="IPR008030">
    <property type="entry name" value="NmrA-like"/>
</dbReference>
<sequence>MAEDNNTSLNGQTVILAGATGNLGGRIARSLLGRGASVRAIVRPGSARDEVAALQAHGAAIVISDFKSVSELAKACVGGDCVISALSGLEEVILEAQRVLLHAAVEAGVPRFIPSDFAIDFTKLQRGGNRNLDLRLAFSERLDSAPIAATSVLNGMFTDLLTGEAPLILFPLRRVIYWGDADQPLDFTTVSDTAAFAAAALDPSAPRYLRIAGDTLSARGLVEAASEATGKEFRLFRVGGLGTLGTMIKATRLLMPKSKEVFPPWQGMQYLRDMFSGQAKLEPLDNNRYPEMAWTTVRQVLAQHVKHSQE</sequence>
<proteinExistence type="predicted"/>
<dbReference type="InterPro" id="IPR051609">
    <property type="entry name" value="NmrA/Isoflavone_reductase-like"/>
</dbReference>
<dbReference type="Proteomes" id="UP001500552">
    <property type="component" value="Unassembled WGS sequence"/>
</dbReference>
<dbReference type="Pfam" id="PF05368">
    <property type="entry name" value="NmrA"/>
    <property type="match status" value="1"/>
</dbReference>
<dbReference type="PANTHER" id="PTHR47706:SF1">
    <property type="entry name" value="CIPA-LIKE, PUTATIVE (AFU_ORTHOLOGUE AFUA_1G12460)-RELATED"/>
    <property type="match status" value="1"/>
</dbReference>
<reference evidence="5" key="1">
    <citation type="journal article" date="2019" name="Int. J. Syst. Evol. Microbiol.">
        <title>The Global Catalogue of Microorganisms (GCM) 10K type strain sequencing project: providing services to taxonomists for standard genome sequencing and annotation.</title>
        <authorList>
            <consortium name="The Broad Institute Genomics Platform"/>
            <consortium name="The Broad Institute Genome Sequencing Center for Infectious Disease"/>
            <person name="Wu L."/>
            <person name="Ma J."/>
        </authorList>
    </citation>
    <scope>NUCLEOTIDE SEQUENCE [LARGE SCALE GENOMIC DNA]</scope>
    <source>
        <strain evidence="5">JCM 17926</strain>
    </source>
</reference>
<evidence type="ECO:0000313" key="5">
    <source>
        <dbReference type="Proteomes" id="UP001500552"/>
    </source>
</evidence>
<keyword evidence="2" id="KW-0560">Oxidoreductase</keyword>
<comment type="caution">
    <text evidence="4">The sequence shown here is derived from an EMBL/GenBank/DDBJ whole genome shotgun (WGS) entry which is preliminary data.</text>
</comment>
<evidence type="ECO:0000313" key="4">
    <source>
        <dbReference type="EMBL" id="GAA4430378.1"/>
    </source>
</evidence>
<keyword evidence="5" id="KW-1185">Reference proteome</keyword>
<dbReference type="InterPro" id="IPR036291">
    <property type="entry name" value="NAD(P)-bd_dom_sf"/>
</dbReference>
<evidence type="ECO:0000256" key="2">
    <source>
        <dbReference type="ARBA" id="ARBA00023002"/>
    </source>
</evidence>
<dbReference type="Gene3D" id="3.90.25.10">
    <property type="entry name" value="UDP-galactose 4-epimerase, domain 1"/>
    <property type="match status" value="1"/>
</dbReference>
<protein>
    <recommendedName>
        <fullName evidence="3">NmrA-like domain-containing protein</fullName>
    </recommendedName>
</protein>
<organism evidence="4 5">
    <name type="scientific">Pontibacter saemangeumensis</name>
    <dbReference type="NCBI Taxonomy" id="1084525"/>
    <lineage>
        <taxon>Bacteria</taxon>
        <taxon>Pseudomonadati</taxon>
        <taxon>Bacteroidota</taxon>
        <taxon>Cytophagia</taxon>
        <taxon>Cytophagales</taxon>
        <taxon>Hymenobacteraceae</taxon>
        <taxon>Pontibacter</taxon>
    </lineage>
</organism>
<dbReference type="RefSeq" id="WP_345158291.1">
    <property type="nucleotide sequence ID" value="NZ_BAABHC010000006.1"/>
</dbReference>
<name>A0ABP8LJT6_9BACT</name>
<dbReference type="EMBL" id="BAABHC010000006">
    <property type="protein sequence ID" value="GAA4430378.1"/>
    <property type="molecule type" value="Genomic_DNA"/>
</dbReference>
<dbReference type="SUPFAM" id="SSF51735">
    <property type="entry name" value="NAD(P)-binding Rossmann-fold domains"/>
    <property type="match status" value="1"/>
</dbReference>
<gene>
    <name evidence="4" type="ORF">GCM10023188_16930</name>
</gene>